<dbReference type="PANTHER" id="PTHR47974">
    <property type="entry name" value="OS07G0415500 PROTEIN"/>
    <property type="match status" value="1"/>
</dbReference>
<dbReference type="GO" id="GO:0030246">
    <property type="term" value="F:carbohydrate binding"/>
    <property type="evidence" value="ECO:0007669"/>
    <property type="project" value="UniProtKB-KW"/>
</dbReference>
<keyword evidence="6" id="KW-0808">Transferase</keyword>
<keyword evidence="2" id="KW-0812">Transmembrane</keyword>
<dbReference type="STRING" id="888268.A0A1E5UWW8"/>
<comment type="subcellular location">
    <subcellularLocation>
        <location evidence="1">Membrane</location>
        <topology evidence="1">Single-pass membrane protein</topology>
    </subcellularLocation>
</comment>
<evidence type="ECO:0000256" key="4">
    <source>
        <dbReference type="ARBA" id="ARBA00022989"/>
    </source>
</evidence>
<dbReference type="InterPro" id="IPR011009">
    <property type="entry name" value="Kinase-like_dom_sf"/>
</dbReference>
<dbReference type="GO" id="GO:0016301">
    <property type="term" value="F:kinase activity"/>
    <property type="evidence" value="ECO:0007669"/>
    <property type="project" value="UniProtKB-KW"/>
</dbReference>
<sequence>MVLLEIICGRRNTYVSPCSCGTNHDVYYPILVSQTILDGDVRSLLDHRLCGDVNLEEAEIACKLACWCIQDEESNRPTMGEVVQILEGVREINIPPMPRLLHAITRSSHSACS</sequence>
<protein>
    <submittedName>
        <fullName evidence="6">G-type lectin S-receptor-like serine/threonine-protein kinase</fullName>
    </submittedName>
</protein>
<organism evidence="6 7">
    <name type="scientific">Dichanthelium oligosanthes</name>
    <dbReference type="NCBI Taxonomy" id="888268"/>
    <lineage>
        <taxon>Eukaryota</taxon>
        <taxon>Viridiplantae</taxon>
        <taxon>Streptophyta</taxon>
        <taxon>Embryophyta</taxon>
        <taxon>Tracheophyta</taxon>
        <taxon>Spermatophyta</taxon>
        <taxon>Magnoliopsida</taxon>
        <taxon>Liliopsida</taxon>
        <taxon>Poales</taxon>
        <taxon>Poaceae</taxon>
        <taxon>PACMAD clade</taxon>
        <taxon>Panicoideae</taxon>
        <taxon>Panicodae</taxon>
        <taxon>Paniceae</taxon>
        <taxon>Dichantheliinae</taxon>
        <taxon>Dichanthelium</taxon>
    </lineage>
</organism>
<reference evidence="6 7" key="1">
    <citation type="submission" date="2016-09" db="EMBL/GenBank/DDBJ databases">
        <title>The draft genome of Dichanthelium oligosanthes: A C3 panicoid grass species.</title>
        <authorList>
            <person name="Studer A.J."/>
            <person name="Schnable J.C."/>
            <person name="Brutnell T.P."/>
        </authorList>
    </citation>
    <scope>NUCLEOTIDE SEQUENCE [LARGE SCALE GENOMIC DNA]</scope>
    <source>
        <strain evidence="7">cv. Kellogg 1175</strain>
        <tissue evidence="6">Leaf</tissue>
    </source>
</reference>
<evidence type="ECO:0000256" key="5">
    <source>
        <dbReference type="ARBA" id="ARBA00023136"/>
    </source>
</evidence>
<evidence type="ECO:0000256" key="2">
    <source>
        <dbReference type="ARBA" id="ARBA00022692"/>
    </source>
</evidence>
<evidence type="ECO:0000313" key="7">
    <source>
        <dbReference type="Proteomes" id="UP000095767"/>
    </source>
</evidence>
<dbReference type="Gene3D" id="1.10.510.10">
    <property type="entry name" value="Transferase(Phosphotransferase) domain 1"/>
    <property type="match status" value="1"/>
</dbReference>
<gene>
    <name evidence="6" type="ORF">BAE44_0021606</name>
</gene>
<proteinExistence type="predicted"/>
<accession>A0A1E5UWW8</accession>
<dbReference type="OrthoDB" id="5857966at2759"/>
<keyword evidence="6" id="KW-0675">Receptor</keyword>
<keyword evidence="3" id="KW-0732">Signal</keyword>
<comment type="caution">
    <text evidence="6">The sequence shown here is derived from an EMBL/GenBank/DDBJ whole genome shotgun (WGS) entry which is preliminary data.</text>
</comment>
<name>A0A1E5UWW8_9POAL</name>
<dbReference type="EMBL" id="LWDX02060157">
    <property type="protein sequence ID" value="OEL17373.1"/>
    <property type="molecule type" value="Genomic_DNA"/>
</dbReference>
<keyword evidence="6" id="KW-0430">Lectin</keyword>
<evidence type="ECO:0000256" key="3">
    <source>
        <dbReference type="ARBA" id="ARBA00022729"/>
    </source>
</evidence>
<dbReference type="SUPFAM" id="SSF56112">
    <property type="entry name" value="Protein kinase-like (PK-like)"/>
    <property type="match status" value="1"/>
</dbReference>
<dbReference type="PANTHER" id="PTHR47974:SF19">
    <property type="entry name" value="RECEPTOR-LIKE SERINE_THREONINE-PROTEIN KINASE"/>
    <property type="match status" value="1"/>
</dbReference>
<keyword evidence="7" id="KW-1185">Reference proteome</keyword>
<keyword evidence="5" id="KW-0472">Membrane</keyword>
<dbReference type="Proteomes" id="UP000095767">
    <property type="component" value="Unassembled WGS sequence"/>
</dbReference>
<keyword evidence="6" id="KW-0418">Kinase</keyword>
<dbReference type="GO" id="GO:0016020">
    <property type="term" value="C:membrane"/>
    <property type="evidence" value="ECO:0007669"/>
    <property type="project" value="UniProtKB-SubCell"/>
</dbReference>
<evidence type="ECO:0000313" key="6">
    <source>
        <dbReference type="EMBL" id="OEL17373.1"/>
    </source>
</evidence>
<keyword evidence="4" id="KW-1133">Transmembrane helix</keyword>
<dbReference type="AlphaFoldDB" id="A0A1E5UWW8"/>
<evidence type="ECO:0000256" key="1">
    <source>
        <dbReference type="ARBA" id="ARBA00004167"/>
    </source>
</evidence>